<evidence type="ECO:0000313" key="2">
    <source>
        <dbReference type="Proteomes" id="UP000635142"/>
    </source>
</evidence>
<comment type="caution">
    <text evidence="1">The sequence shown here is derived from an EMBL/GenBank/DDBJ whole genome shotgun (WGS) entry which is preliminary data.</text>
</comment>
<dbReference type="RefSeq" id="WP_191075232.1">
    <property type="nucleotide sequence ID" value="NZ_JACTAG010000002.1"/>
</dbReference>
<organism evidence="1 2">
    <name type="scientific">Sulfitobacter aestuariivivens</name>
    <dbReference type="NCBI Taxonomy" id="2766981"/>
    <lineage>
        <taxon>Bacteria</taxon>
        <taxon>Pseudomonadati</taxon>
        <taxon>Pseudomonadota</taxon>
        <taxon>Alphaproteobacteria</taxon>
        <taxon>Rhodobacterales</taxon>
        <taxon>Roseobacteraceae</taxon>
        <taxon>Sulfitobacter</taxon>
    </lineage>
</organism>
<dbReference type="AlphaFoldDB" id="A0A927D3A3"/>
<name>A0A927D3A3_9RHOB</name>
<dbReference type="Proteomes" id="UP000635142">
    <property type="component" value="Unassembled WGS sequence"/>
</dbReference>
<reference evidence="1" key="1">
    <citation type="submission" date="2020-08" db="EMBL/GenBank/DDBJ databases">
        <title>Sulfitobacter aestuariivivens sp. nov., isolated from a tidal flat.</title>
        <authorList>
            <person name="Park S."/>
            <person name="Yoon J.-H."/>
        </authorList>
    </citation>
    <scope>NUCLEOTIDE SEQUENCE</scope>
    <source>
        <strain evidence="1">TSTF-M16</strain>
    </source>
</reference>
<sequence length="125" mass="14011">MSYDIAFWRYVETLDRDHHAVYSALVTGKPVEGLAELDTDAMISRLAEKLSGWTRTDEGTWEKPKMYLQTSTSPLHLSISMSFGAARPILLRIATPMRRFGCGLWNAQMGLRLAGYGEAGAKDER</sequence>
<gene>
    <name evidence="1" type="ORF">H9Q16_09680</name>
</gene>
<dbReference type="EMBL" id="JACTAG010000002">
    <property type="protein sequence ID" value="MBD3664189.1"/>
    <property type="molecule type" value="Genomic_DNA"/>
</dbReference>
<evidence type="ECO:0000313" key="1">
    <source>
        <dbReference type="EMBL" id="MBD3664189.1"/>
    </source>
</evidence>
<protein>
    <submittedName>
        <fullName evidence="1">Uncharacterized protein</fullName>
    </submittedName>
</protein>
<accession>A0A927D3A3</accession>
<keyword evidence="2" id="KW-1185">Reference proteome</keyword>
<proteinExistence type="predicted"/>